<organism evidence="2">
    <name type="scientific">Schistocephalus solidus</name>
    <name type="common">Tapeworm</name>
    <dbReference type="NCBI Taxonomy" id="70667"/>
    <lineage>
        <taxon>Eukaryota</taxon>
        <taxon>Metazoa</taxon>
        <taxon>Spiralia</taxon>
        <taxon>Lophotrochozoa</taxon>
        <taxon>Platyhelminthes</taxon>
        <taxon>Cestoda</taxon>
        <taxon>Eucestoda</taxon>
        <taxon>Diphyllobothriidea</taxon>
        <taxon>Diphyllobothriidae</taxon>
        <taxon>Schistocephalus</taxon>
    </lineage>
</organism>
<reference evidence="2" key="1">
    <citation type="submission" date="2016-01" db="EMBL/GenBank/DDBJ databases">
        <title>Reference transcriptome for the parasite Schistocephalus solidus: insights into the molecular evolution of parasitism.</title>
        <authorList>
            <person name="Hebert F.O."/>
            <person name="Grambauer S."/>
            <person name="Barber I."/>
            <person name="Landry C.R."/>
            <person name="Aubin-Horth N."/>
        </authorList>
    </citation>
    <scope>NUCLEOTIDE SEQUENCE</scope>
</reference>
<evidence type="ECO:0000313" key="2">
    <source>
        <dbReference type="EMBL" id="JAP47104.1"/>
    </source>
</evidence>
<feature type="compositionally biased region" description="Polar residues" evidence="1">
    <location>
        <begin position="212"/>
        <end position="224"/>
    </location>
</feature>
<dbReference type="AlphaFoldDB" id="A0A0X3P549"/>
<gene>
    <name evidence="2" type="ORF">TR148619</name>
</gene>
<dbReference type="EMBL" id="GEEE01016121">
    <property type="protein sequence ID" value="JAP47104.1"/>
    <property type="molecule type" value="Transcribed_RNA"/>
</dbReference>
<protein>
    <submittedName>
        <fullName evidence="2">Uncharacterized protein</fullName>
    </submittedName>
</protein>
<feature type="region of interest" description="Disordered" evidence="1">
    <location>
        <begin position="200"/>
        <end position="235"/>
    </location>
</feature>
<sequence>MNASSTQNALKAVNSQKSFVSLPPSIQGHDGFGSWKILGGTELKLRAVRKSKENAMCERVPINQSQGVGTTKSTDQAKFASERVSAHRHCVPMSESQSVVAAANVDSRTCASGERKSGREASVNRRSRLIKVIAFTDRDVTHGGLQDGSNHKGTPSKIQYLRVIPINSNTVVRGTLPLKHNSTATSVANRLQPAAVCGIKAPGPTGRGDGRLSNTTTLKSNEMTEGTPDTRPRYSTPSLSQIAVAEWIMKMRSWIRGEQNEHSQEEVGSLCRRQAYWGIAPCREQGSTSSKPEELEEGFNGAKKPP</sequence>
<name>A0A0X3P549_SCHSO</name>
<proteinExistence type="predicted"/>
<accession>A0A0X3P549</accession>
<evidence type="ECO:0000256" key="1">
    <source>
        <dbReference type="SAM" id="MobiDB-lite"/>
    </source>
</evidence>
<feature type="region of interest" description="Disordered" evidence="1">
    <location>
        <begin position="283"/>
        <end position="306"/>
    </location>
</feature>